<dbReference type="Proteomes" id="UP000663193">
    <property type="component" value="Chromosome 1"/>
</dbReference>
<evidence type="ECO:0000313" key="2">
    <source>
        <dbReference type="Proteomes" id="UP000663193"/>
    </source>
</evidence>
<name>A0A7U2ESE9_PHANO</name>
<sequence>MALLLREQRERFIINSLKLYGSPGRAGTEIANRLLKGLARVRVIRDLKRSRWCRWEKARKVEQLRRTWHEVYQQMRRRAPAFGRPWRTFAKHCITAA</sequence>
<dbReference type="AlphaFoldDB" id="A0A7U2ESE9"/>
<proteinExistence type="predicted"/>
<keyword evidence="2" id="KW-1185">Reference proteome</keyword>
<organism evidence="1 2">
    <name type="scientific">Phaeosphaeria nodorum (strain SN15 / ATCC MYA-4574 / FGSC 10173)</name>
    <name type="common">Glume blotch fungus</name>
    <name type="synonym">Parastagonospora nodorum</name>
    <dbReference type="NCBI Taxonomy" id="321614"/>
    <lineage>
        <taxon>Eukaryota</taxon>
        <taxon>Fungi</taxon>
        <taxon>Dikarya</taxon>
        <taxon>Ascomycota</taxon>
        <taxon>Pezizomycotina</taxon>
        <taxon>Dothideomycetes</taxon>
        <taxon>Pleosporomycetidae</taxon>
        <taxon>Pleosporales</taxon>
        <taxon>Pleosporineae</taxon>
        <taxon>Phaeosphaeriaceae</taxon>
        <taxon>Parastagonospora</taxon>
    </lineage>
</organism>
<gene>
    <name evidence="1" type="ORF">JI435_306730</name>
</gene>
<reference evidence="2" key="1">
    <citation type="journal article" date="2021" name="BMC Genomics">
        <title>Chromosome-level genome assembly and manually-curated proteome of model necrotroph Parastagonospora nodorum Sn15 reveals a genome-wide trove of candidate effector homologs, and redundancy of virulence-related functions within an accessory chromosome.</title>
        <authorList>
            <person name="Bertazzoni S."/>
            <person name="Jones D.A.B."/>
            <person name="Phan H.T."/>
            <person name="Tan K.-C."/>
            <person name="Hane J.K."/>
        </authorList>
    </citation>
    <scope>NUCLEOTIDE SEQUENCE [LARGE SCALE GENOMIC DNA]</scope>
    <source>
        <strain evidence="2">SN15 / ATCC MYA-4574 / FGSC 10173)</strain>
    </source>
</reference>
<dbReference type="EMBL" id="CP069023">
    <property type="protein sequence ID" value="QRC90275.1"/>
    <property type="molecule type" value="Genomic_DNA"/>
</dbReference>
<protein>
    <submittedName>
        <fullName evidence="1">Uncharacterized protein</fullName>
    </submittedName>
</protein>
<dbReference type="VEuPathDB" id="FungiDB:JI435_306730"/>
<accession>A0A7U2ESE9</accession>
<evidence type="ECO:0000313" key="1">
    <source>
        <dbReference type="EMBL" id="QRC90275.1"/>
    </source>
</evidence>